<keyword evidence="1" id="KW-1133">Transmembrane helix</keyword>
<dbReference type="EMBL" id="LR633967">
    <property type="protein sequence ID" value="VUX55771.1"/>
    <property type="molecule type" value="Genomic_DNA"/>
</dbReference>
<keyword evidence="1" id="KW-0472">Membrane</keyword>
<feature type="non-terminal residue" evidence="2">
    <location>
        <position position="71"/>
    </location>
</feature>
<sequence length="71" mass="8216">MRNGNNIQWKRLSVEAAAIVASILLAFTIDAWWDDKKEREDERAILSSLLAEFEQVRKNVDDILKFQVAIL</sequence>
<feature type="transmembrane region" description="Helical" evidence="1">
    <location>
        <begin position="12"/>
        <end position="33"/>
    </location>
</feature>
<gene>
    <name evidence="2" type="ORF">JTBM06_V1_100031</name>
</gene>
<organism evidence="2">
    <name type="scientific">uncultured Woeseiaceae bacterium</name>
    <dbReference type="NCBI Taxonomy" id="1983305"/>
    <lineage>
        <taxon>Bacteria</taxon>
        <taxon>Pseudomonadati</taxon>
        <taxon>Pseudomonadota</taxon>
        <taxon>Gammaproteobacteria</taxon>
        <taxon>Woeseiales</taxon>
        <taxon>Woeseiaceae</taxon>
        <taxon>environmental samples</taxon>
    </lineage>
</organism>
<proteinExistence type="predicted"/>
<protein>
    <submittedName>
        <fullName evidence="2">Uncharacterized protein</fullName>
    </submittedName>
</protein>
<evidence type="ECO:0000256" key="1">
    <source>
        <dbReference type="SAM" id="Phobius"/>
    </source>
</evidence>
<name>A0A7D9H666_9GAMM</name>
<evidence type="ECO:0000313" key="2">
    <source>
        <dbReference type="EMBL" id="VUX55771.1"/>
    </source>
</evidence>
<accession>A0A7D9H666</accession>
<keyword evidence="1" id="KW-0812">Transmembrane</keyword>
<dbReference type="AlphaFoldDB" id="A0A7D9H666"/>
<reference evidence="2" key="1">
    <citation type="submission" date="2019-07" db="EMBL/GenBank/DDBJ databases">
        <authorList>
            <person name="Weber M."/>
            <person name="Kostadinov I."/>
            <person name="Kostadinov D I."/>
        </authorList>
    </citation>
    <scope>NUCLEOTIDE SEQUENCE</scope>
    <source>
        <strain evidence="2">Gfbio:sag-sample-m06:053724c1-46a9-4a36-b237-ea2bf867836b</strain>
    </source>
</reference>